<dbReference type="Gene3D" id="3.40.50.720">
    <property type="entry name" value="NAD(P)-binding Rossmann-like Domain"/>
    <property type="match status" value="1"/>
</dbReference>
<accession>A0A5Q0H4D6</accession>
<name>A0A5Q0H4D6_SACSY</name>
<dbReference type="OrthoDB" id="319724at2"/>
<gene>
    <name evidence="5" type="ORF">EKG83_30360</name>
</gene>
<keyword evidence="2" id="KW-0521">NADP</keyword>
<evidence type="ECO:0000313" key="5">
    <source>
        <dbReference type="EMBL" id="QFZ21117.1"/>
    </source>
</evidence>
<dbReference type="EMBL" id="CP034550">
    <property type="protein sequence ID" value="QFZ21117.1"/>
    <property type="molecule type" value="Genomic_DNA"/>
</dbReference>
<feature type="domain" description="NmrA-like" evidence="4">
    <location>
        <begin position="16"/>
        <end position="247"/>
    </location>
</feature>
<dbReference type="AlphaFoldDB" id="A0A5Q0H4D6"/>
<organism evidence="5 6">
    <name type="scientific">Saccharothrix syringae</name>
    <name type="common">Nocardiopsis syringae</name>
    <dbReference type="NCBI Taxonomy" id="103733"/>
    <lineage>
        <taxon>Bacteria</taxon>
        <taxon>Bacillati</taxon>
        <taxon>Actinomycetota</taxon>
        <taxon>Actinomycetes</taxon>
        <taxon>Pseudonocardiales</taxon>
        <taxon>Pseudonocardiaceae</taxon>
        <taxon>Saccharothrix</taxon>
    </lineage>
</organism>
<sequence>MTTSTDADPDADPDAPILVTGATGRQGGATARRLLAGGRPVRALVRDPGAPAAVALAAAGARLVRGDFDDPASLAPALDGVAAVFGVPPVVRGTGAGAGLEAARGRALIDAAVRAGVRQVVFSTVAAMSRTSPGSGGKAEIEQYLHDRVALPTVLRPVRFMTNYLGVPVVGIDGLAGGVHRHLFPPHEPMQVIAVEDIAEFAALAFADPTRFAGRTLELAGDEPTPVAAAAAISAATGTPVRYEQLTDDEAAALGPEIAGTKARWEAGHRWHADVEALRVIHPGLRTLADWLAESGAAAIRDRLVQ</sequence>
<dbReference type="InterPro" id="IPR036291">
    <property type="entry name" value="NAD(P)-bd_dom_sf"/>
</dbReference>
<dbReference type="InterPro" id="IPR008030">
    <property type="entry name" value="NmrA-like"/>
</dbReference>
<evidence type="ECO:0000256" key="2">
    <source>
        <dbReference type="ARBA" id="ARBA00022857"/>
    </source>
</evidence>
<evidence type="ECO:0000313" key="6">
    <source>
        <dbReference type="Proteomes" id="UP000325787"/>
    </source>
</evidence>
<dbReference type="Gene3D" id="3.90.25.10">
    <property type="entry name" value="UDP-galactose 4-epimerase, domain 1"/>
    <property type="match status" value="1"/>
</dbReference>
<dbReference type="InterPro" id="IPR051164">
    <property type="entry name" value="NmrA-like_oxidored"/>
</dbReference>
<protein>
    <submittedName>
        <fullName evidence="5">NAD-dependent epimerase/dehydratase family protein</fullName>
    </submittedName>
</protein>
<reference evidence="6" key="1">
    <citation type="journal article" date="2021" name="Curr. Microbiol.">
        <title>Complete genome of nocamycin-producing strain Saccharothrix syringae NRRL B-16468 reveals the biosynthetic potential for secondary metabolites.</title>
        <authorList>
            <person name="Mo X."/>
            <person name="Yang S."/>
        </authorList>
    </citation>
    <scope>NUCLEOTIDE SEQUENCE [LARGE SCALE GENOMIC DNA]</scope>
    <source>
        <strain evidence="6">ATCC 51364 / DSM 43886 / JCM 6844 / KCTC 9398 / NBRC 14523 / NRRL B-16468 / INA 2240</strain>
    </source>
</reference>
<comment type="similarity">
    <text evidence="1">Belongs to the NmrA-type oxidoreductase family.</text>
</comment>
<dbReference type="KEGG" id="ssyi:EKG83_30360"/>
<evidence type="ECO:0000256" key="3">
    <source>
        <dbReference type="SAM" id="MobiDB-lite"/>
    </source>
</evidence>
<keyword evidence="6" id="KW-1185">Reference proteome</keyword>
<evidence type="ECO:0000259" key="4">
    <source>
        <dbReference type="Pfam" id="PF05368"/>
    </source>
</evidence>
<dbReference type="Proteomes" id="UP000325787">
    <property type="component" value="Chromosome"/>
</dbReference>
<dbReference type="SUPFAM" id="SSF51735">
    <property type="entry name" value="NAD(P)-binding Rossmann-fold domains"/>
    <property type="match status" value="1"/>
</dbReference>
<dbReference type="PANTHER" id="PTHR42748">
    <property type="entry name" value="NITROGEN METABOLITE REPRESSION PROTEIN NMRA FAMILY MEMBER"/>
    <property type="match status" value="1"/>
</dbReference>
<feature type="region of interest" description="Disordered" evidence="3">
    <location>
        <begin position="1"/>
        <end position="22"/>
    </location>
</feature>
<evidence type="ECO:0000256" key="1">
    <source>
        <dbReference type="ARBA" id="ARBA00006328"/>
    </source>
</evidence>
<dbReference type="PANTHER" id="PTHR42748:SF7">
    <property type="entry name" value="NMRA LIKE REDOX SENSOR 1-RELATED"/>
    <property type="match status" value="1"/>
</dbReference>
<dbReference type="RefSeq" id="WP_084716587.1">
    <property type="nucleotide sequence ID" value="NZ_CP034550.1"/>
</dbReference>
<dbReference type="Pfam" id="PF05368">
    <property type="entry name" value="NmrA"/>
    <property type="match status" value="1"/>
</dbReference>
<proteinExistence type="inferred from homology"/>